<proteinExistence type="predicted"/>
<evidence type="ECO:0000313" key="1">
    <source>
        <dbReference type="EMBL" id="TMR20656.1"/>
    </source>
</evidence>
<protein>
    <submittedName>
        <fullName evidence="1">Uncharacterized protein</fullName>
    </submittedName>
</protein>
<gene>
    <name evidence="1" type="ORF">ETD85_52030</name>
</gene>
<name>A0A5S4FIU2_9ACTN</name>
<dbReference type="InterPro" id="IPR036375">
    <property type="entry name" value="Hemopexin-like_dom_sf"/>
</dbReference>
<evidence type="ECO:0000313" key="2">
    <source>
        <dbReference type="Proteomes" id="UP000306628"/>
    </source>
</evidence>
<reference evidence="1 2" key="1">
    <citation type="submission" date="2019-05" db="EMBL/GenBank/DDBJ databases">
        <title>Draft genome sequence of Nonomuraea zeae DSM 100528.</title>
        <authorList>
            <person name="Saricaoglu S."/>
            <person name="Isik K."/>
        </authorList>
    </citation>
    <scope>NUCLEOTIDE SEQUENCE [LARGE SCALE GENOMIC DNA]</scope>
    <source>
        <strain evidence="1 2">DSM 100528</strain>
    </source>
</reference>
<dbReference type="SUPFAM" id="SSF50923">
    <property type="entry name" value="Hemopexin-like domain"/>
    <property type="match status" value="2"/>
</dbReference>
<keyword evidence="2" id="KW-1185">Reference proteome</keyword>
<dbReference type="SUPFAM" id="SSF55486">
    <property type="entry name" value="Metalloproteases ('zincins'), catalytic domain"/>
    <property type="match status" value="1"/>
</dbReference>
<dbReference type="GO" id="GO:0008237">
    <property type="term" value="F:metallopeptidase activity"/>
    <property type="evidence" value="ECO:0007669"/>
    <property type="project" value="InterPro"/>
</dbReference>
<dbReference type="EMBL" id="VCKX01000315">
    <property type="protein sequence ID" value="TMR20656.1"/>
    <property type="molecule type" value="Genomic_DNA"/>
</dbReference>
<dbReference type="AlphaFoldDB" id="A0A5S4FIU2"/>
<organism evidence="1 2">
    <name type="scientific">Nonomuraea zeae</name>
    <dbReference type="NCBI Taxonomy" id="1642303"/>
    <lineage>
        <taxon>Bacteria</taxon>
        <taxon>Bacillati</taxon>
        <taxon>Actinomycetota</taxon>
        <taxon>Actinomycetes</taxon>
        <taxon>Streptosporangiales</taxon>
        <taxon>Streptosporangiaceae</taxon>
        <taxon>Nonomuraea</taxon>
    </lineage>
</organism>
<sequence>MRLWVARKQKGLPLGLFRPGLTVCAHCLYRASLLASSAWVLRARQGRRAMGFMRSKTTGFSAVIPTSFQQPWKLWFLRGEEAALIDTQALQWQKPLSEAFDGAFTGLPEPFASCSDGAFYLHHKNGNTLFLAGDQCLEWNWGDRKVIYQGPITGFPEFGPHIPAAFRSDIDIAMQLPTVYSTRRTLLIKGDQCAIVRWGEGVGYQGPLSEMAAAGMPKAGWKMLPKDMSGDFDHAVLFVGSSATDSQTLFIKGDQAMYFDWEKGPIAVGTWGQAMTGLGALPADYHKPRLPAAGRFSGITDGLRVDLRVDLEGELPVVSGDLFYADGDYYNSFILDGNQAVTLPATITGTAKYATNTSKTKISVVVDKLAPGGIATLTRSEPDGSKPTTYTCAYTSRFLRTIDWEVDAIKGTTSAPQYFTGAYPRPPGLAKKLITVQSAFADVGIELRMTDKADEIDVNNQWVGEDEKAQAGTEEATNLRWSNAELHAAMVSNFSGYRDTPQWKLWGFAATRYVDDGTRGVMFDFFDGHQRQGLAMFHDEMKNEGARDTLRTWVHEIGHAFNLNHSWEKNADQLGPRKGHGDLSWMNYPTQYWPSGDETGSTGVGGRIVAYWQAFAFQFTDGERRHLRHGFYNDLVMGGRGFGTGAADRPALQQFDLPPASRSGLRLELSGRDSFSHGEPVVTEIKLSLDGSTAQADAFPDLSPRGDNLTILVTDPAGAIRPFRPIARACGSPDHVTLDASTPALYDSAYLGYGADGLTFPTSGTYQLRALYKAPDGSTVTSPEHAIEVNAPRDEQDQQAGDLLIGSQQGTLLALLGSDTPQLQEGNDALDTLIADHGDHPLAVYARMVKGTNAGRHFLTLGKDGISVRRADTDTSIEQLSAVVETTLDPGIDAGVDNITLNETMRRLARAHARAGDLKQADVVLDQLVDTFRDKDVPPPVLATIVEQAETTRAQLHDQA</sequence>
<dbReference type="Gene3D" id="2.110.10.10">
    <property type="entry name" value="Hemopexin-like domain"/>
    <property type="match status" value="1"/>
</dbReference>
<dbReference type="InterPro" id="IPR024079">
    <property type="entry name" value="MetalloPept_cat_dom_sf"/>
</dbReference>
<comment type="caution">
    <text evidence="1">The sequence shown here is derived from an EMBL/GenBank/DDBJ whole genome shotgun (WGS) entry which is preliminary data.</text>
</comment>
<accession>A0A5S4FIU2</accession>
<dbReference type="Gene3D" id="3.40.390.10">
    <property type="entry name" value="Collagenase (Catalytic Domain)"/>
    <property type="match status" value="1"/>
</dbReference>
<dbReference type="Proteomes" id="UP000306628">
    <property type="component" value="Unassembled WGS sequence"/>
</dbReference>
<dbReference type="RefSeq" id="WP_206059426.1">
    <property type="nucleotide sequence ID" value="NZ_VCKX01000315.1"/>
</dbReference>